<accession>A0ACB9THN9</accession>
<keyword evidence="2" id="KW-1185">Reference proteome</keyword>
<protein>
    <submittedName>
        <fullName evidence="1">Homeobox-like domain superfamily</fullName>
    </submittedName>
</protein>
<dbReference type="Proteomes" id="UP001056778">
    <property type="component" value="Chromosome 3"/>
</dbReference>
<dbReference type="EMBL" id="CM043017">
    <property type="protein sequence ID" value="KAI4466321.1"/>
    <property type="molecule type" value="Genomic_DNA"/>
</dbReference>
<evidence type="ECO:0000313" key="1">
    <source>
        <dbReference type="EMBL" id="KAI4466321.1"/>
    </source>
</evidence>
<gene>
    <name evidence="1" type="ORF">MML48_3g00001812</name>
</gene>
<evidence type="ECO:0000313" key="2">
    <source>
        <dbReference type="Proteomes" id="UP001056778"/>
    </source>
</evidence>
<organism evidence="1 2">
    <name type="scientific">Holotrichia oblita</name>
    <name type="common">Chafer beetle</name>
    <dbReference type="NCBI Taxonomy" id="644536"/>
    <lineage>
        <taxon>Eukaryota</taxon>
        <taxon>Metazoa</taxon>
        <taxon>Ecdysozoa</taxon>
        <taxon>Arthropoda</taxon>
        <taxon>Hexapoda</taxon>
        <taxon>Insecta</taxon>
        <taxon>Pterygota</taxon>
        <taxon>Neoptera</taxon>
        <taxon>Endopterygota</taxon>
        <taxon>Coleoptera</taxon>
        <taxon>Polyphaga</taxon>
        <taxon>Scarabaeiformia</taxon>
        <taxon>Scarabaeidae</taxon>
        <taxon>Melolonthinae</taxon>
        <taxon>Holotrichia</taxon>
    </lineage>
</organism>
<name>A0ACB9THN9_HOLOL</name>
<comment type="caution">
    <text evidence="1">The sequence shown here is derived from an EMBL/GenBank/DDBJ whole genome shotgun (WGS) entry which is preliminary data.</text>
</comment>
<sequence length="180" mass="19842">MYPEDQVDYRSFTIHTTRIVERFLNTGNVAKGKSTGRPTVATPDVLNNVNERVAENPHISVCRLSQQIDAKSTVIHHNNQHQINQPTTSHNHTHVAQSQAEAASKLSANDRPFLGHTSLLPATSTGTIKSEPGYEYSCLQNQSYPYQQIFGFPSGSPNNAEVAYHHQHHVTAAAKLMASS</sequence>
<proteinExistence type="predicted"/>
<reference evidence="1" key="1">
    <citation type="submission" date="2022-04" db="EMBL/GenBank/DDBJ databases">
        <title>Chromosome-scale genome assembly of Holotrichia oblita Faldermann.</title>
        <authorList>
            <person name="Rongchong L."/>
        </authorList>
    </citation>
    <scope>NUCLEOTIDE SEQUENCE</scope>
    <source>
        <strain evidence="1">81SQS9</strain>
    </source>
</reference>